<dbReference type="EMBL" id="CM032187">
    <property type="protein sequence ID" value="KAG7089165.1"/>
    <property type="molecule type" value="Genomic_DNA"/>
</dbReference>
<accession>A0A9P7UPM4</accession>
<comment type="caution">
    <text evidence="2">The sequence shown here is derived from an EMBL/GenBank/DDBJ whole genome shotgun (WGS) entry which is preliminary data.</text>
</comment>
<protein>
    <submittedName>
        <fullName evidence="2">Uncharacterized protein</fullName>
    </submittedName>
</protein>
<dbReference type="GeneID" id="66079945"/>
<dbReference type="Proteomes" id="UP001049176">
    <property type="component" value="Chromosome 7"/>
</dbReference>
<feature type="region of interest" description="Disordered" evidence="1">
    <location>
        <begin position="29"/>
        <end position="55"/>
    </location>
</feature>
<dbReference type="RefSeq" id="XP_043005635.1">
    <property type="nucleotide sequence ID" value="XM_043155853.1"/>
</dbReference>
<sequence>MALPTPPTATFNVALDSEATIHVHDPMTLQSRLARPGSGRDATLSKTDTKPYLAPPSLPKSTLVLLNHEPTFRLLLEHGTDIHAKAERERELSRSTTSEKYRNDPRSETIRSVYSHRADKP</sequence>
<reference evidence="2" key="1">
    <citation type="journal article" date="2021" name="Genome Biol. Evol.">
        <title>The assembled and annotated genome of the fairy-ring fungus Marasmius oreades.</title>
        <authorList>
            <person name="Hiltunen M."/>
            <person name="Ament-Velasquez S.L."/>
            <person name="Johannesson H."/>
        </authorList>
    </citation>
    <scope>NUCLEOTIDE SEQUENCE</scope>
    <source>
        <strain evidence="2">03SP1</strain>
    </source>
</reference>
<feature type="region of interest" description="Disordered" evidence="1">
    <location>
        <begin position="80"/>
        <end position="121"/>
    </location>
</feature>
<keyword evidence="3" id="KW-1185">Reference proteome</keyword>
<proteinExistence type="predicted"/>
<name>A0A9P7UPM4_9AGAR</name>
<evidence type="ECO:0000313" key="2">
    <source>
        <dbReference type="EMBL" id="KAG7089165.1"/>
    </source>
</evidence>
<gene>
    <name evidence="2" type="ORF">E1B28_010870</name>
</gene>
<feature type="compositionally biased region" description="Basic and acidic residues" evidence="1">
    <location>
        <begin position="80"/>
        <end position="109"/>
    </location>
</feature>
<evidence type="ECO:0000256" key="1">
    <source>
        <dbReference type="SAM" id="MobiDB-lite"/>
    </source>
</evidence>
<evidence type="ECO:0000313" key="3">
    <source>
        <dbReference type="Proteomes" id="UP001049176"/>
    </source>
</evidence>
<organism evidence="2 3">
    <name type="scientific">Marasmius oreades</name>
    <name type="common">fairy-ring Marasmius</name>
    <dbReference type="NCBI Taxonomy" id="181124"/>
    <lineage>
        <taxon>Eukaryota</taxon>
        <taxon>Fungi</taxon>
        <taxon>Dikarya</taxon>
        <taxon>Basidiomycota</taxon>
        <taxon>Agaricomycotina</taxon>
        <taxon>Agaricomycetes</taxon>
        <taxon>Agaricomycetidae</taxon>
        <taxon>Agaricales</taxon>
        <taxon>Marasmiineae</taxon>
        <taxon>Marasmiaceae</taxon>
        <taxon>Marasmius</taxon>
    </lineage>
</organism>
<dbReference type="KEGG" id="more:E1B28_010870"/>
<dbReference type="AlphaFoldDB" id="A0A9P7UPM4"/>